<dbReference type="SUPFAM" id="SSF82171">
    <property type="entry name" value="DPP6 N-terminal domain-like"/>
    <property type="match status" value="1"/>
</dbReference>
<dbReference type="GO" id="GO:0006520">
    <property type="term" value="P:amino acid metabolic process"/>
    <property type="evidence" value="ECO:0007669"/>
    <property type="project" value="InterPro"/>
</dbReference>
<organism evidence="8 9">
    <name type="scientific">Fusarium torreyae</name>
    <dbReference type="NCBI Taxonomy" id="1237075"/>
    <lineage>
        <taxon>Eukaryota</taxon>
        <taxon>Fungi</taxon>
        <taxon>Dikarya</taxon>
        <taxon>Ascomycota</taxon>
        <taxon>Pezizomycotina</taxon>
        <taxon>Sordariomycetes</taxon>
        <taxon>Hypocreomycetidae</taxon>
        <taxon>Hypocreales</taxon>
        <taxon>Nectriaceae</taxon>
        <taxon>Fusarium</taxon>
    </lineage>
</organism>
<dbReference type="InterPro" id="IPR000634">
    <property type="entry name" value="Ser/Thr_deHydtase_PyrdxlP-BS"/>
</dbReference>
<evidence type="ECO:0000313" key="9">
    <source>
        <dbReference type="Proteomes" id="UP001152049"/>
    </source>
</evidence>
<dbReference type="Pfam" id="PF24883">
    <property type="entry name" value="NPHP3_N"/>
    <property type="match status" value="1"/>
</dbReference>
<dbReference type="SMART" id="SM00320">
    <property type="entry name" value="WD40"/>
    <property type="match status" value="6"/>
</dbReference>
<sequence>MSWIASTRTLTWENETLNMRFTTDTTQDPYSADILAMRVDVARALEVIFLNLEEENDPFCERDDCTLEEGTGASLPQSEPAASSPKPSQENLDPPSAGNSKRTTVISQEDLTVALPSSVGSNVASNRSAVPRSQESKESPTQDEKVVDGSVSVLQELWNTALAKLEASEEKQEIVEIINTFANKASGKIKDSDSEPSDAKDLAVAIKDEMEQEINSRRHDSSVTRFMGNVVSSLNKFVSFGDIAVSFDPVHAALPWAAVRTVLVMITAGSDLKTRLLEGISRVTSLFLNCNLYLRLYLDPDLKSAEVPSLGVLENLKSAIVEIYSCSVEFLGYSVRQQKQTHRRLTAPFQLDTIADYVVKLEKLAQQLLQAGDLCEKSCSFKDRAATRELLSAAKDLKQTLLNTSGMTSYMYQEDLLSKLPTVGAAFDHVDNQADVTCHPETRVELLEHIHDWILEPQGRRTFWLQGLAGTGKSTISRTIAQRLDGGVLGASFFFKRGNSDRDTGRYFFTTIAYQLARRLPSLHEHICEAIKYDPKTIDSLLEVQFRSLVSDPLKKLEADGFSGTLVIIVDALDECEDASHTKAIISLLTKSSLKCLKVFLTSRPEYDIRKLFSFAEGRYKDLTLHRIDRDVIEHDIRVVLDSRICEFRREYNILHADEDCELSDNWPGEQKLSLIVKMCAPLFISVATFFRLLQLHNWPETPDGKVDFILQKSTTSEYGSLYYPVLCRMMIGVPRGAQITAKDGFKHIVGSIVNLANPLSTKSLARLLSVNKSTVDSQLDPLHSVLDVPKDNAPVRLFHLSFRDFLTHEDAQDFQINESQAHDKLSTRCLELLSNCLKTDICGVESPGKPRDEFSEDLIAKSLPDETKYASLYWVHHVKASQCKIKDGSTVHIFLLKYFLNWLEALSLLGGIHKGIRFLEDLETSADTSSGVEVSKFLYDAKRFTMSFGPIIDEVPLQAYNAALVFAPMKSIVRHAFQSEFPKWLDKNHLPVVESEWSPLLQTLEGHIGEVQYLVFSPRGWLASASSDRIVKIWDAASGACIHTLTSQSGSATNLTVSRHGNLLAWIHDSGVDIWDADIEVFLKPVCIRDADYITSITFADDASQLFLVGNNCSLYVYGIQTGETSRIFTESKSDGKFTFAAVSGDAKWFASGSGDDNIINLASLPMDSKATSLQLVSRQKKPRANVAFSSDGKFLISLPSTNDHAIGDIEVWDTASGQFLYGLELPISAFWKFEMGSQSHRDQISMTDMNLDRFVLDLERRVFSRQTGIFDGYHSHLLALSTDGTLLAACTKHSKSIQIWDHSSTLNSDKIVDSSHVDSVDFASDSSLILSFYGNKFTVWDGSTDNPKQTTLVSESFHIKAASRKAQALALGFHGKVEIWNIALGLRMQTLVTRYVSISALSFSDDGKVLVCSSAPTEYGPGSAIEVWDTENGIHVGSPYEYDVSIPDAVISPDGKQVVVSKNVDNYRAQEIFNIVTGVQYGKVEPLQRFAFTPDGRNIVGLGPLDRSTCYLWDALTGQCMLKWKPKAGIDNLSITPKLLDLVNVVGSQINDFGDDAFQGPFRGYERGYRINDGKWIMKDGQRILWMPDGYRARYDCAAKSGNTLAIGSMNGRVMIYRFQ</sequence>
<name>A0A9W8VB99_9HYPO</name>
<dbReference type="InterPro" id="IPR015943">
    <property type="entry name" value="WD40/YVTN_repeat-like_dom_sf"/>
</dbReference>
<dbReference type="Gene3D" id="2.130.10.10">
    <property type="entry name" value="YVTN repeat-like/Quinoprotein amine dehydrogenase"/>
    <property type="match status" value="2"/>
</dbReference>
<dbReference type="EMBL" id="JAOQAZ010000022">
    <property type="protein sequence ID" value="KAJ4254492.1"/>
    <property type="molecule type" value="Genomic_DNA"/>
</dbReference>
<dbReference type="OrthoDB" id="538223at2759"/>
<dbReference type="PROSITE" id="PS00165">
    <property type="entry name" value="DEHYDRATASE_SER_THR"/>
    <property type="match status" value="1"/>
</dbReference>
<dbReference type="PROSITE" id="PS50837">
    <property type="entry name" value="NACHT"/>
    <property type="match status" value="1"/>
</dbReference>
<proteinExistence type="predicted"/>
<comment type="caution">
    <text evidence="8">The sequence shown here is derived from an EMBL/GenBank/DDBJ whole genome shotgun (WGS) entry which is preliminary data.</text>
</comment>
<dbReference type="SUPFAM" id="SSF50960">
    <property type="entry name" value="TolB, C-terminal domain"/>
    <property type="match status" value="1"/>
</dbReference>
<dbReference type="PANTHER" id="PTHR10039:SF17">
    <property type="entry name" value="FUNGAL STAND N-TERMINAL GOODBYE DOMAIN-CONTAINING PROTEIN-RELATED"/>
    <property type="match status" value="1"/>
</dbReference>
<feature type="repeat" description="WD" evidence="5">
    <location>
        <begin position="1005"/>
        <end position="1045"/>
    </location>
</feature>
<reference evidence="8" key="1">
    <citation type="submission" date="2022-09" db="EMBL/GenBank/DDBJ databases">
        <title>Fusarium specimens isolated from Avocado Roots.</title>
        <authorList>
            <person name="Stajich J."/>
            <person name="Roper C."/>
            <person name="Heimlech-Rivalta G."/>
        </authorList>
    </citation>
    <scope>NUCLEOTIDE SEQUENCE</scope>
    <source>
        <strain evidence="8">CF00136</strain>
    </source>
</reference>
<feature type="compositionally biased region" description="Basic and acidic residues" evidence="6">
    <location>
        <begin position="134"/>
        <end position="147"/>
    </location>
</feature>
<dbReference type="PROSITE" id="PS50082">
    <property type="entry name" value="WD_REPEATS_2"/>
    <property type="match status" value="1"/>
</dbReference>
<feature type="compositionally biased region" description="Polar residues" evidence="6">
    <location>
        <begin position="74"/>
        <end position="103"/>
    </location>
</feature>
<evidence type="ECO:0000256" key="6">
    <source>
        <dbReference type="SAM" id="MobiDB-lite"/>
    </source>
</evidence>
<accession>A0A9W8VB99</accession>
<protein>
    <recommendedName>
        <fullName evidence="7">NACHT domain-containing protein</fullName>
    </recommendedName>
</protein>
<feature type="region of interest" description="Disordered" evidence="6">
    <location>
        <begin position="116"/>
        <end position="147"/>
    </location>
</feature>
<feature type="region of interest" description="Disordered" evidence="6">
    <location>
        <begin position="62"/>
        <end position="103"/>
    </location>
</feature>
<feature type="compositionally biased region" description="Polar residues" evidence="6">
    <location>
        <begin position="118"/>
        <end position="133"/>
    </location>
</feature>
<evidence type="ECO:0000256" key="4">
    <source>
        <dbReference type="ARBA" id="ARBA00022898"/>
    </source>
</evidence>
<dbReference type="Pfam" id="PF00400">
    <property type="entry name" value="WD40"/>
    <property type="match status" value="1"/>
</dbReference>
<dbReference type="Proteomes" id="UP001152049">
    <property type="component" value="Unassembled WGS sequence"/>
</dbReference>
<feature type="domain" description="NACHT" evidence="7">
    <location>
        <begin position="461"/>
        <end position="605"/>
    </location>
</feature>
<gene>
    <name evidence="8" type="ORF">NW762_010091</name>
</gene>
<dbReference type="SUPFAM" id="SSF50978">
    <property type="entry name" value="WD40 repeat-like"/>
    <property type="match status" value="1"/>
</dbReference>
<keyword evidence="3" id="KW-0677">Repeat</keyword>
<keyword evidence="2 5" id="KW-0853">WD repeat</keyword>
<dbReference type="InterPro" id="IPR001680">
    <property type="entry name" value="WD40_rpt"/>
</dbReference>
<dbReference type="SUPFAM" id="SSF52540">
    <property type="entry name" value="P-loop containing nucleoside triphosphate hydrolases"/>
    <property type="match status" value="1"/>
</dbReference>
<dbReference type="InterPro" id="IPR007111">
    <property type="entry name" value="NACHT_NTPase"/>
</dbReference>
<comment type="cofactor">
    <cofactor evidence="1">
        <name>pyridoxal 5'-phosphate</name>
        <dbReference type="ChEBI" id="CHEBI:597326"/>
    </cofactor>
</comment>
<evidence type="ECO:0000256" key="5">
    <source>
        <dbReference type="PROSITE-ProRule" id="PRU00221"/>
    </source>
</evidence>
<dbReference type="InterPro" id="IPR056884">
    <property type="entry name" value="NPHP3-like_N"/>
</dbReference>
<dbReference type="PROSITE" id="PS50294">
    <property type="entry name" value="WD_REPEATS_REGION"/>
    <property type="match status" value="1"/>
</dbReference>
<evidence type="ECO:0000313" key="8">
    <source>
        <dbReference type="EMBL" id="KAJ4254492.1"/>
    </source>
</evidence>
<evidence type="ECO:0000256" key="3">
    <source>
        <dbReference type="ARBA" id="ARBA00022737"/>
    </source>
</evidence>
<dbReference type="PANTHER" id="PTHR10039">
    <property type="entry name" value="AMELOGENIN"/>
    <property type="match status" value="1"/>
</dbReference>
<keyword evidence="4" id="KW-0663">Pyridoxal phosphate</keyword>
<evidence type="ECO:0000256" key="2">
    <source>
        <dbReference type="ARBA" id="ARBA00022574"/>
    </source>
</evidence>
<dbReference type="Gene3D" id="3.40.50.300">
    <property type="entry name" value="P-loop containing nucleotide triphosphate hydrolases"/>
    <property type="match status" value="1"/>
</dbReference>
<dbReference type="InterPro" id="IPR019775">
    <property type="entry name" value="WD40_repeat_CS"/>
</dbReference>
<dbReference type="GO" id="GO:0030170">
    <property type="term" value="F:pyridoxal phosphate binding"/>
    <property type="evidence" value="ECO:0007669"/>
    <property type="project" value="InterPro"/>
</dbReference>
<evidence type="ECO:0000259" key="7">
    <source>
        <dbReference type="PROSITE" id="PS50837"/>
    </source>
</evidence>
<evidence type="ECO:0000256" key="1">
    <source>
        <dbReference type="ARBA" id="ARBA00001933"/>
    </source>
</evidence>
<keyword evidence="9" id="KW-1185">Reference proteome</keyword>
<dbReference type="InterPro" id="IPR027417">
    <property type="entry name" value="P-loop_NTPase"/>
</dbReference>
<dbReference type="PROSITE" id="PS00678">
    <property type="entry name" value="WD_REPEATS_1"/>
    <property type="match status" value="1"/>
</dbReference>
<dbReference type="InterPro" id="IPR036322">
    <property type="entry name" value="WD40_repeat_dom_sf"/>
</dbReference>